<keyword evidence="2" id="KW-1185">Reference proteome</keyword>
<gene>
    <name evidence="1" type="ORF">JTY93_23590</name>
</gene>
<accession>A0ABX7JUW7</accession>
<protein>
    <submittedName>
        <fullName evidence="1">Uncharacterized protein</fullName>
    </submittedName>
</protein>
<proteinExistence type="predicted"/>
<dbReference type="RefSeq" id="WP_205518941.1">
    <property type="nucleotide sequence ID" value="NZ_CP070506.1"/>
</dbReference>
<sequence length="97" mass="10969">MFKKKLARAKPVLEYGLVLAVQFVLTKNTEVSIMILIPDEVRVEVIRSAIPMFSGKTERMKEVLAVLSAECCRACRPFLIGAYSVACYVWLFEGRLL</sequence>
<evidence type="ECO:0000313" key="2">
    <source>
        <dbReference type="Proteomes" id="UP000663249"/>
    </source>
</evidence>
<dbReference type="EMBL" id="CP070506">
    <property type="protein sequence ID" value="QSB39169.1"/>
    <property type="molecule type" value="Genomic_DNA"/>
</dbReference>
<organism evidence="1 2">
    <name type="scientific">Pseudomonas hygromyciniae</name>
    <dbReference type="NCBI Taxonomy" id="2812000"/>
    <lineage>
        <taxon>Bacteria</taxon>
        <taxon>Pseudomonadati</taxon>
        <taxon>Pseudomonadota</taxon>
        <taxon>Gammaproteobacteria</taxon>
        <taxon>Pseudomonadales</taxon>
        <taxon>Pseudomonadaceae</taxon>
        <taxon>Pseudomonas</taxon>
    </lineage>
</organism>
<reference evidence="1 2" key="1">
    <citation type="submission" date="2021-02" db="EMBL/GenBank/DDBJ databases">
        <title>Genomic and phenotypic characterization of Pseudomonas hygromyciniae, a novel bacterial species discovered from a commercially purchased antibiotic vial.</title>
        <authorList>
            <person name="Turner T.L."/>
            <person name="Mitra S.D."/>
            <person name="Kochan T.J."/>
            <person name="Pincus N.B."/>
            <person name="Lebrun-Corbin M."/>
            <person name="Cheung B."/>
            <person name="Gatesy S.W."/>
            <person name="Afzal T."/>
            <person name="Ozer E.A."/>
            <person name="Hauser A.R."/>
        </authorList>
    </citation>
    <scope>NUCLEOTIDE SEQUENCE [LARGE SCALE GENOMIC DNA]</scope>
    <source>
        <strain evidence="1 2">SDM007</strain>
    </source>
</reference>
<evidence type="ECO:0000313" key="1">
    <source>
        <dbReference type="EMBL" id="QSB39169.1"/>
    </source>
</evidence>
<name>A0ABX7JUW7_9PSED</name>
<dbReference type="Proteomes" id="UP000663249">
    <property type="component" value="Chromosome"/>
</dbReference>